<evidence type="ECO:0000256" key="2">
    <source>
        <dbReference type="ARBA" id="ARBA00022448"/>
    </source>
</evidence>
<dbReference type="InterPro" id="IPR058647">
    <property type="entry name" value="BSH_CzcB-like"/>
</dbReference>
<feature type="compositionally biased region" description="Low complexity" evidence="3">
    <location>
        <begin position="46"/>
        <end position="68"/>
    </location>
</feature>
<dbReference type="Pfam" id="PF25954">
    <property type="entry name" value="Beta-barrel_RND_2"/>
    <property type="match status" value="1"/>
</dbReference>
<evidence type="ECO:0000256" key="4">
    <source>
        <dbReference type="SAM" id="Phobius"/>
    </source>
</evidence>
<feature type="domain" description="CusB-like beta-barrel" evidence="5">
    <location>
        <begin position="265"/>
        <end position="340"/>
    </location>
</feature>
<dbReference type="NCBIfam" id="TIGR01730">
    <property type="entry name" value="RND_mfp"/>
    <property type="match status" value="1"/>
</dbReference>
<gene>
    <name evidence="7" type="primary">hmwB</name>
    <name evidence="7" type="ORF">BDB_mp70161</name>
</gene>
<proteinExistence type="inferred from homology"/>
<dbReference type="InterPro" id="IPR006143">
    <property type="entry name" value="RND_pump_MFP"/>
</dbReference>
<dbReference type="InterPro" id="IPR051909">
    <property type="entry name" value="MFP_Cation_Efflux"/>
</dbReference>
<dbReference type="Gene3D" id="2.40.50.100">
    <property type="match status" value="1"/>
</dbReference>
<dbReference type="PANTHER" id="PTHR30097">
    <property type="entry name" value="CATION EFFLUX SYSTEM PROTEIN CUSB"/>
    <property type="match status" value="1"/>
</dbReference>
<sequence length="421" mass="44497">MRANSSGIRGAVVQVDFKSAAIGGMVAALAVGGLMWGLGGQRRSEAAPSPSAPSSYEAPPSAAPAAPSRDGQSVTLSPTQLQYIKVAPVELRDFANRREAIGNIDFNQDRAVQVFSSYAGKIRNVYAKVGDAVAKGKPLFDIESPDLVQAESTLISTAGTRKLTTTALARARQLFEIQGLSQKDLDQATSDQQAAEAAYKAAREAVAIFGKTPAQMDQIIETRRTDPVLTVTSPIAGQVTARAAQPGLLVQPGNAAPFTVADVSTMWMQAFVPEADVPLLHVGQPVKIRVMAFPNRVFNGKVTTIGASVDANTHRILVRSEIEDPKHELRPGMFTSFDITTGNPIHSPALATDGVVREGDGTMTAWVTTDRKRFARRVIKLGLEQDGFVQIVDGLAAGELAANEGALYLSTAAAGSFNGSD</sequence>
<dbReference type="InterPro" id="IPR058792">
    <property type="entry name" value="Beta-barrel_RND_2"/>
</dbReference>
<keyword evidence="4" id="KW-0472">Membrane</keyword>
<keyword evidence="2" id="KW-0813">Transport</keyword>
<evidence type="ECO:0000313" key="7">
    <source>
        <dbReference type="EMBL" id="CCA83707.1"/>
    </source>
</evidence>
<dbReference type="Gene3D" id="2.40.420.20">
    <property type="match status" value="1"/>
</dbReference>
<feature type="region of interest" description="Disordered" evidence="3">
    <location>
        <begin position="42"/>
        <end position="74"/>
    </location>
</feature>
<feature type="domain" description="CzcB-like barrel-sandwich hybrid" evidence="6">
    <location>
        <begin position="111"/>
        <end position="262"/>
    </location>
</feature>
<dbReference type="FunFam" id="2.40.30.170:FF:000010">
    <property type="entry name" value="Efflux RND transporter periplasmic adaptor subunit"/>
    <property type="match status" value="1"/>
</dbReference>
<dbReference type="PANTHER" id="PTHR30097:SF16">
    <property type="entry name" value="CATION EFFLUX SYSTEM (CZCB-LIKE)"/>
    <property type="match status" value="1"/>
</dbReference>
<dbReference type="Gene3D" id="1.10.287.470">
    <property type="entry name" value="Helix hairpin bin"/>
    <property type="match status" value="1"/>
</dbReference>
<dbReference type="SUPFAM" id="SSF111369">
    <property type="entry name" value="HlyD-like secretion proteins"/>
    <property type="match status" value="1"/>
</dbReference>
<dbReference type="Gene3D" id="2.40.30.170">
    <property type="match status" value="1"/>
</dbReference>
<feature type="transmembrane region" description="Helical" evidence="4">
    <location>
        <begin position="20"/>
        <end position="39"/>
    </location>
</feature>
<protein>
    <submittedName>
        <fullName evidence="7">Heavy metal cation tricomponent efflux membrane fusion protein HmwB (CzcB-like)(RND-HME-MFP)</fullName>
    </submittedName>
</protein>
<dbReference type="AlphaFoldDB" id="G2ZXD4"/>
<dbReference type="Pfam" id="PF25973">
    <property type="entry name" value="BSH_CzcB"/>
    <property type="match status" value="1"/>
</dbReference>
<keyword evidence="4" id="KW-0812">Transmembrane</keyword>
<keyword evidence="4" id="KW-1133">Transmembrane helix</keyword>
<evidence type="ECO:0000259" key="5">
    <source>
        <dbReference type="Pfam" id="PF25954"/>
    </source>
</evidence>
<dbReference type="EMBL" id="FR854083">
    <property type="protein sequence ID" value="CCA83707.1"/>
    <property type="molecule type" value="Genomic_DNA"/>
</dbReference>
<accession>G2ZXD4</accession>
<evidence type="ECO:0000259" key="6">
    <source>
        <dbReference type="Pfam" id="PF25973"/>
    </source>
</evidence>
<dbReference type="GO" id="GO:0016020">
    <property type="term" value="C:membrane"/>
    <property type="evidence" value="ECO:0007669"/>
    <property type="project" value="InterPro"/>
</dbReference>
<reference evidence="7" key="2">
    <citation type="submission" date="2011-04" db="EMBL/GenBank/DDBJ databases">
        <authorList>
            <person name="Genoscope - CEA"/>
        </authorList>
    </citation>
    <scope>NUCLEOTIDE SEQUENCE</scope>
    <source>
        <strain evidence="7">R229</strain>
    </source>
</reference>
<comment type="similarity">
    <text evidence="1">Belongs to the membrane fusion protein (MFP) (TC 8.A.1) family.</text>
</comment>
<dbReference type="GO" id="GO:0022857">
    <property type="term" value="F:transmembrane transporter activity"/>
    <property type="evidence" value="ECO:0007669"/>
    <property type="project" value="InterPro"/>
</dbReference>
<reference evidence="7" key="1">
    <citation type="journal article" date="2011" name="PLoS ONE">
        <title>Ralstonia syzygii, the Blood Disease Bacterium and some Asian R. solanacearum strains form a single genomic species despite divergent lifestyles.</title>
        <authorList>
            <person name="Remenant B."/>
            <person name="de Cambiaire J.C."/>
            <person name="Cellier G."/>
            <person name="Jacobs J.M."/>
            <person name="Mangenot S."/>
            <person name="Barbe V."/>
            <person name="Lajus A."/>
            <person name="Vallenet D."/>
            <person name="Medigue C."/>
            <person name="Fegan M."/>
            <person name="Allen C."/>
            <person name="Prior P."/>
        </authorList>
    </citation>
    <scope>NUCLEOTIDE SEQUENCE</scope>
    <source>
        <strain evidence="7">R229</strain>
    </source>
</reference>
<organism evidence="7">
    <name type="scientific">blood disease bacterium R229</name>
    <dbReference type="NCBI Taxonomy" id="741978"/>
    <lineage>
        <taxon>Bacteria</taxon>
        <taxon>Pseudomonadati</taxon>
        <taxon>Pseudomonadota</taxon>
        <taxon>Betaproteobacteria</taxon>
        <taxon>Burkholderiales</taxon>
        <taxon>Burkholderiaceae</taxon>
        <taxon>Ralstonia</taxon>
        <taxon>Ralstonia solanacearum species complex</taxon>
    </lineage>
</organism>
<evidence type="ECO:0000256" key="3">
    <source>
        <dbReference type="SAM" id="MobiDB-lite"/>
    </source>
</evidence>
<evidence type="ECO:0000256" key="1">
    <source>
        <dbReference type="ARBA" id="ARBA00009477"/>
    </source>
</evidence>
<name>G2ZXD4_9RALS</name>